<dbReference type="Proteomes" id="UP000193986">
    <property type="component" value="Unassembled WGS sequence"/>
</dbReference>
<feature type="compositionally biased region" description="Basic and acidic residues" evidence="1">
    <location>
        <begin position="104"/>
        <end position="113"/>
    </location>
</feature>
<name>A0A1Y2AZ62_9TREE</name>
<keyword evidence="2" id="KW-0472">Membrane</keyword>
<reference evidence="3 4" key="1">
    <citation type="submission" date="2016-07" db="EMBL/GenBank/DDBJ databases">
        <title>Pervasive Adenine N6-methylation of Active Genes in Fungi.</title>
        <authorList>
            <consortium name="DOE Joint Genome Institute"/>
            <person name="Mondo S.J."/>
            <person name="Dannebaum R.O."/>
            <person name="Kuo R.C."/>
            <person name="Labutti K."/>
            <person name="Haridas S."/>
            <person name="Kuo A."/>
            <person name="Salamov A."/>
            <person name="Ahrendt S.R."/>
            <person name="Lipzen A."/>
            <person name="Sullivan W."/>
            <person name="Andreopoulos W.B."/>
            <person name="Clum A."/>
            <person name="Lindquist E."/>
            <person name="Daum C."/>
            <person name="Ramamoorthy G.K."/>
            <person name="Gryganskyi A."/>
            <person name="Culley D."/>
            <person name="Magnuson J.K."/>
            <person name="James T.Y."/>
            <person name="O'Malley M.A."/>
            <person name="Stajich J.E."/>
            <person name="Spatafora J.W."/>
            <person name="Visel A."/>
            <person name="Grigoriev I.V."/>
        </authorList>
    </citation>
    <scope>NUCLEOTIDE SEQUENCE [LARGE SCALE GENOMIC DNA]</scope>
    <source>
        <strain evidence="3 4">68-887.2</strain>
    </source>
</reference>
<evidence type="ECO:0000256" key="2">
    <source>
        <dbReference type="SAM" id="Phobius"/>
    </source>
</evidence>
<keyword evidence="4" id="KW-1185">Reference proteome</keyword>
<feature type="region of interest" description="Disordered" evidence="1">
    <location>
        <begin position="72"/>
        <end position="215"/>
    </location>
</feature>
<proteinExistence type="predicted"/>
<dbReference type="OrthoDB" id="2573513at2759"/>
<evidence type="ECO:0000313" key="4">
    <source>
        <dbReference type="Proteomes" id="UP000193986"/>
    </source>
</evidence>
<keyword evidence="2" id="KW-1133">Transmembrane helix</keyword>
<feature type="transmembrane region" description="Helical" evidence="2">
    <location>
        <begin position="32"/>
        <end position="49"/>
    </location>
</feature>
<gene>
    <name evidence="3" type="ORF">BCR39DRAFT_559866</name>
</gene>
<dbReference type="AlphaFoldDB" id="A0A1Y2AZ62"/>
<accession>A0A1Y2AZ62</accession>
<comment type="caution">
    <text evidence="3">The sequence shown here is derived from an EMBL/GenBank/DDBJ whole genome shotgun (WGS) entry which is preliminary data.</text>
</comment>
<feature type="compositionally biased region" description="Basic and acidic residues" evidence="1">
    <location>
        <begin position="8"/>
        <end position="17"/>
    </location>
</feature>
<feature type="region of interest" description="Disordered" evidence="1">
    <location>
        <begin position="1"/>
        <end position="25"/>
    </location>
</feature>
<dbReference type="EMBL" id="MCFC01000036">
    <property type="protein sequence ID" value="ORY27776.1"/>
    <property type="molecule type" value="Genomic_DNA"/>
</dbReference>
<organism evidence="3 4">
    <name type="scientific">Naematelia encephala</name>
    <dbReference type="NCBI Taxonomy" id="71784"/>
    <lineage>
        <taxon>Eukaryota</taxon>
        <taxon>Fungi</taxon>
        <taxon>Dikarya</taxon>
        <taxon>Basidiomycota</taxon>
        <taxon>Agaricomycotina</taxon>
        <taxon>Tremellomycetes</taxon>
        <taxon>Tremellales</taxon>
        <taxon>Naemateliaceae</taxon>
        <taxon>Naematelia</taxon>
    </lineage>
</organism>
<evidence type="ECO:0000256" key="1">
    <source>
        <dbReference type="SAM" id="MobiDB-lite"/>
    </source>
</evidence>
<dbReference type="STRING" id="71784.A0A1Y2AZ62"/>
<keyword evidence="2" id="KW-0812">Transmembrane</keyword>
<protein>
    <submittedName>
        <fullName evidence="3">Uncharacterized protein</fullName>
    </submittedName>
</protein>
<evidence type="ECO:0000313" key="3">
    <source>
        <dbReference type="EMBL" id="ORY27776.1"/>
    </source>
</evidence>
<dbReference type="InParanoid" id="A0A1Y2AZ62"/>
<sequence>MAVQISERVMRSREGGLRSRQSGLRSRQSGPTLLFLAGVCLLIYIVYGYRRRGAKKQIKEIAADIGNAIDNSLRGPAEASSADGGSAPVHPNKHPRTLPLPDWTLREPRKVDTSARPLKPAVKRPHALDRPPRDPVRFTGEDTGPTDPVKSDASGLAYYFNDDPPEVIYDSSGDEVARTPSRNRDNEFPHRNPVRRGHSPAVKRPHDLSDSSLPNIAGRVDDRLLAMMKEVERVVLEDHSRDTETSFLADAVVDSRVIPLHMVEIYWFMKDTENNNEAGWTGKLADVCIDEFFAHYRLAVSDDRNLDSSPGEVRTLETHLKRWHRLIGPLWYTARAFSPRGADLYLDGSARVAFSAASSEQKYNLELVLFLPLNLTLKLDSGIMPDWITYFENTFGHIHELRNERGVRVKDFSPPDHIWYSYAMRWLLRNGMDIGNVDDRRIVFRPAWPPSKTNFNSEAEGTTSEIPFQRRIVEVDSAVVANMRERSLRGDRRARLYKVAEAFNHLAGLAKPSVVWFSNHRQHAWDVSTVVTDGPEQNCRFEKVDLELLLMMCGPAVNFHGGELHFDQKGEYEKGRMKQHRGTTVPRIDLGGMLPQERGQQKFVDLDKLFPFLDELYLPFIEDDNNTATPASSKIVVYPSWGVTHRLMAKDNGLTLVFRSLHRSDAEKLSRNLKRAIDDEKQRHPDPEAWANDLRRIIKRRVLFECRVIEGRPHWQWMSFTV</sequence>
<feature type="compositionally biased region" description="Basic and acidic residues" evidence="1">
    <location>
        <begin position="126"/>
        <end position="140"/>
    </location>
</feature>
<feature type="compositionally biased region" description="Basic residues" evidence="1">
    <location>
        <begin position="192"/>
        <end position="203"/>
    </location>
</feature>